<dbReference type="AlphaFoldDB" id="A0A4R3UF63"/>
<comment type="caution">
    <text evidence="1">The sequence shown here is derived from an EMBL/GenBank/DDBJ whole genome shotgun (WGS) entry which is preliminary data.</text>
</comment>
<evidence type="ECO:0000313" key="1">
    <source>
        <dbReference type="EMBL" id="TCU88367.1"/>
    </source>
</evidence>
<proteinExistence type="predicted"/>
<dbReference type="Proteomes" id="UP000295110">
    <property type="component" value="Unassembled WGS sequence"/>
</dbReference>
<accession>A0A4R3UF63</accession>
<keyword evidence="2" id="KW-1185">Reference proteome</keyword>
<organism evidence="1 2">
    <name type="scientific">Roseateles saccharophilus</name>
    <name type="common">Pseudomonas saccharophila</name>
    <dbReference type="NCBI Taxonomy" id="304"/>
    <lineage>
        <taxon>Bacteria</taxon>
        <taxon>Pseudomonadati</taxon>
        <taxon>Pseudomonadota</taxon>
        <taxon>Betaproteobacteria</taxon>
        <taxon>Burkholderiales</taxon>
        <taxon>Sphaerotilaceae</taxon>
        <taxon>Roseateles</taxon>
    </lineage>
</organism>
<name>A0A4R3UF63_ROSSA</name>
<evidence type="ECO:0000313" key="2">
    <source>
        <dbReference type="Proteomes" id="UP000295110"/>
    </source>
</evidence>
<protein>
    <submittedName>
        <fullName evidence="1">Uncharacterized protein</fullName>
    </submittedName>
</protein>
<dbReference type="EMBL" id="SMBU01000040">
    <property type="protein sequence ID" value="TCU88367.1"/>
    <property type="molecule type" value="Genomic_DNA"/>
</dbReference>
<sequence>MAMDEGSAVIAADALLAKLIQHQPGLFEIKSNHSSTGKDLGDAIASLRLRLIDMYKTQP</sequence>
<gene>
    <name evidence="1" type="ORF">EV671_104038</name>
</gene>
<dbReference type="RefSeq" id="WP_132576065.1">
    <property type="nucleotide sequence ID" value="NZ_CBCSGL010000046.1"/>
</dbReference>
<reference evidence="1 2" key="1">
    <citation type="submission" date="2019-03" db="EMBL/GenBank/DDBJ databases">
        <title>Genomic Encyclopedia of Type Strains, Phase IV (KMG-IV): sequencing the most valuable type-strain genomes for metagenomic binning, comparative biology and taxonomic classification.</title>
        <authorList>
            <person name="Goeker M."/>
        </authorList>
    </citation>
    <scope>NUCLEOTIDE SEQUENCE [LARGE SCALE GENOMIC DNA]</scope>
    <source>
        <strain evidence="1 2">DSM 654</strain>
    </source>
</reference>